<sequence length="320" mass="36400">MQNRTSTRSIVEAGLLTAINVVLILASIYVPFLYFVGIFLWPIPIALTFLRHNFKYSLLSVIATGAIVAFTVDPITAVSFAIIYGALGLVMGYCIKKQKSVITTFTFMSIVVFISTAVLIKLSNLILGQDILKSMIQMLDESVKITKEIYGGLGVPQEQIDLLLKKLIPSPDIIIMVFPVTMLLYSLMSALVSYLFAYKIFNRFGYKVEKIKPLSQWYIPVKLATAILVIVLVSFILVVTKFPNALSYYYNAQILFSFVFTINGIAAVDFYFIKREMKGFLRFLIIFFIMTSPLSNIIFIIGIMDYIFNYRKLDYKRIRK</sequence>
<accession>A0A1M4U200</accession>
<feature type="transmembrane region" description="Helical" evidence="1">
    <location>
        <begin position="53"/>
        <end position="72"/>
    </location>
</feature>
<name>A0A1M4U200_9CLOT</name>
<evidence type="ECO:0000313" key="3">
    <source>
        <dbReference type="Proteomes" id="UP000184423"/>
    </source>
</evidence>
<feature type="transmembrane region" description="Helical" evidence="1">
    <location>
        <begin position="217"/>
        <end position="240"/>
    </location>
</feature>
<keyword evidence="1" id="KW-0472">Membrane</keyword>
<evidence type="ECO:0000313" key="2">
    <source>
        <dbReference type="EMBL" id="SHE50728.1"/>
    </source>
</evidence>
<feature type="transmembrane region" description="Helical" evidence="1">
    <location>
        <begin position="252"/>
        <end position="272"/>
    </location>
</feature>
<gene>
    <name evidence="2" type="ORF">SAMN02746091_00533</name>
</gene>
<dbReference type="AlphaFoldDB" id="A0A1M4U200"/>
<dbReference type="Proteomes" id="UP000184423">
    <property type="component" value="Unassembled WGS sequence"/>
</dbReference>
<feature type="transmembrane region" description="Helical" evidence="1">
    <location>
        <begin position="15"/>
        <end position="41"/>
    </location>
</feature>
<keyword evidence="3" id="KW-1185">Reference proteome</keyword>
<evidence type="ECO:0000256" key="1">
    <source>
        <dbReference type="SAM" id="Phobius"/>
    </source>
</evidence>
<dbReference type="InterPro" id="IPR018710">
    <property type="entry name" value="DUF2232"/>
</dbReference>
<reference evidence="3" key="1">
    <citation type="submission" date="2016-11" db="EMBL/GenBank/DDBJ databases">
        <authorList>
            <person name="Varghese N."/>
            <person name="Submissions S."/>
        </authorList>
    </citation>
    <scope>NUCLEOTIDE SEQUENCE [LARGE SCALE GENOMIC DNA]</scope>
    <source>
        <strain evidence="3">DSM 10124</strain>
    </source>
</reference>
<dbReference type="EMBL" id="FQVG01000006">
    <property type="protein sequence ID" value="SHE50728.1"/>
    <property type="molecule type" value="Genomic_DNA"/>
</dbReference>
<keyword evidence="1" id="KW-1133">Transmembrane helix</keyword>
<proteinExistence type="predicted"/>
<dbReference type="Pfam" id="PF09991">
    <property type="entry name" value="DUF2232"/>
    <property type="match status" value="1"/>
</dbReference>
<dbReference type="Gene3D" id="1.10.1760.20">
    <property type="match status" value="1"/>
</dbReference>
<feature type="transmembrane region" description="Helical" evidence="1">
    <location>
        <begin position="284"/>
        <end position="308"/>
    </location>
</feature>
<organism evidence="2 3">
    <name type="scientific">Caloramator proteoclasticus DSM 10124</name>
    <dbReference type="NCBI Taxonomy" id="1121262"/>
    <lineage>
        <taxon>Bacteria</taxon>
        <taxon>Bacillati</taxon>
        <taxon>Bacillota</taxon>
        <taxon>Clostridia</taxon>
        <taxon>Eubacteriales</taxon>
        <taxon>Clostridiaceae</taxon>
        <taxon>Caloramator</taxon>
    </lineage>
</organism>
<feature type="transmembrane region" description="Helical" evidence="1">
    <location>
        <begin position="107"/>
        <end position="127"/>
    </location>
</feature>
<keyword evidence="1" id="KW-0812">Transmembrane</keyword>
<dbReference type="PANTHER" id="PTHR41324">
    <property type="entry name" value="MEMBRANE PROTEIN-RELATED"/>
    <property type="match status" value="1"/>
</dbReference>
<dbReference type="RefSeq" id="WP_073247846.1">
    <property type="nucleotide sequence ID" value="NZ_FQVG01000006.1"/>
</dbReference>
<feature type="transmembrane region" description="Helical" evidence="1">
    <location>
        <begin position="173"/>
        <end position="196"/>
    </location>
</feature>
<dbReference type="PANTHER" id="PTHR41324:SF1">
    <property type="entry name" value="DUF2232 DOMAIN-CONTAINING PROTEIN"/>
    <property type="match status" value="1"/>
</dbReference>
<protein>
    <submittedName>
        <fullName evidence="2">Uncharacterized conserved protein YybS, DUF2232 family</fullName>
    </submittedName>
</protein>